<evidence type="ECO:0000313" key="9">
    <source>
        <dbReference type="Proteomes" id="UP000655225"/>
    </source>
</evidence>
<evidence type="ECO:0000259" key="7">
    <source>
        <dbReference type="Pfam" id="PF17681"/>
    </source>
</evidence>
<accession>A0A834YMH2</accession>
<evidence type="ECO:0000256" key="5">
    <source>
        <dbReference type="RuleBase" id="RU363050"/>
    </source>
</evidence>
<comment type="similarity">
    <text evidence="1 5">Belongs to the TUBGCP family.</text>
</comment>
<dbReference type="GO" id="GO:0000278">
    <property type="term" value="P:mitotic cell cycle"/>
    <property type="evidence" value="ECO:0007669"/>
    <property type="project" value="TreeGrafter"/>
</dbReference>
<dbReference type="OMA" id="QSAQHAN"/>
<dbReference type="EMBL" id="JABCRI010000016">
    <property type="protein sequence ID" value="KAF8391824.1"/>
    <property type="molecule type" value="Genomic_DNA"/>
</dbReference>
<dbReference type="GO" id="GO:0000930">
    <property type="term" value="C:gamma-tubulin complex"/>
    <property type="evidence" value="ECO:0007669"/>
    <property type="project" value="TreeGrafter"/>
</dbReference>
<dbReference type="GO" id="GO:0043015">
    <property type="term" value="F:gamma-tubulin binding"/>
    <property type="evidence" value="ECO:0007669"/>
    <property type="project" value="InterPro"/>
</dbReference>
<proteinExistence type="inferred from homology"/>
<dbReference type="OrthoDB" id="2192946at2759"/>
<feature type="domain" description="Gamma tubulin complex component protein N-terminal" evidence="7">
    <location>
        <begin position="67"/>
        <end position="150"/>
    </location>
</feature>
<keyword evidence="9" id="KW-1185">Reference proteome</keyword>
<dbReference type="InterPro" id="IPR041470">
    <property type="entry name" value="GCP_N"/>
</dbReference>
<reference evidence="8 9" key="1">
    <citation type="submission" date="2020-04" db="EMBL/GenBank/DDBJ databases">
        <title>Plant Genome Project.</title>
        <authorList>
            <person name="Zhang R.-G."/>
        </authorList>
    </citation>
    <scope>NUCLEOTIDE SEQUENCE [LARGE SCALE GENOMIC DNA]</scope>
    <source>
        <strain evidence="8">YNK0</strain>
        <tissue evidence="8">Leaf</tissue>
    </source>
</reference>
<gene>
    <name evidence="8" type="ORF">HHK36_022162</name>
</gene>
<organism evidence="8 9">
    <name type="scientific">Tetracentron sinense</name>
    <name type="common">Spur-leaf</name>
    <dbReference type="NCBI Taxonomy" id="13715"/>
    <lineage>
        <taxon>Eukaryota</taxon>
        <taxon>Viridiplantae</taxon>
        <taxon>Streptophyta</taxon>
        <taxon>Embryophyta</taxon>
        <taxon>Tracheophyta</taxon>
        <taxon>Spermatophyta</taxon>
        <taxon>Magnoliopsida</taxon>
        <taxon>Trochodendrales</taxon>
        <taxon>Trochodendraceae</taxon>
        <taxon>Tetracentron</taxon>
    </lineage>
</organism>
<dbReference type="GO" id="GO:0007020">
    <property type="term" value="P:microtubule nucleation"/>
    <property type="evidence" value="ECO:0007669"/>
    <property type="project" value="InterPro"/>
</dbReference>
<dbReference type="GO" id="GO:0005874">
    <property type="term" value="C:microtubule"/>
    <property type="evidence" value="ECO:0007669"/>
    <property type="project" value="UniProtKB-KW"/>
</dbReference>
<dbReference type="GO" id="GO:0031122">
    <property type="term" value="P:cytoplasmic microtubule organization"/>
    <property type="evidence" value="ECO:0007669"/>
    <property type="project" value="TreeGrafter"/>
</dbReference>
<evidence type="ECO:0000313" key="8">
    <source>
        <dbReference type="EMBL" id="KAF8391824.1"/>
    </source>
</evidence>
<dbReference type="AlphaFoldDB" id="A0A834YMH2"/>
<comment type="function">
    <text evidence="5">Component of the gamma-tubulin ring complex (gTuRC) which mediates microtubule nucleation.</text>
</comment>
<dbReference type="GO" id="GO:0051321">
    <property type="term" value="P:meiotic cell cycle"/>
    <property type="evidence" value="ECO:0007669"/>
    <property type="project" value="TreeGrafter"/>
</dbReference>
<keyword evidence="2 5" id="KW-0963">Cytoplasm</keyword>
<comment type="caution">
    <text evidence="8">The sequence shown here is derived from an EMBL/GenBank/DDBJ whole genome shotgun (WGS) entry which is preliminary data.</text>
</comment>
<evidence type="ECO:0000256" key="3">
    <source>
        <dbReference type="ARBA" id="ARBA00022701"/>
    </source>
</evidence>
<evidence type="ECO:0000256" key="2">
    <source>
        <dbReference type="ARBA" id="ARBA00022490"/>
    </source>
</evidence>
<feature type="domain" description="Gamma tubulin complex component protein N-terminal" evidence="7">
    <location>
        <begin position="442"/>
        <end position="625"/>
    </location>
</feature>
<feature type="domain" description="Gamma tubulin complex component C-terminal" evidence="6">
    <location>
        <begin position="794"/>
        <end position="942"/>
    </location>
</feature>
<name>A0A834YMH2_TETSI</name>
<dbReference type="PANTHER" id="PTHR19302">
    <property type="entry name" value="GAMMA TUBULIN COMPLEX PROTEIN"/>
    <property type="match status" value="1"/>
</dbReference>
<sequence>MDSALCPATPRWNVERPFLTGRFHQETKVTSQQAGTRGFSMDSFSPGVEKAIGCYHASVQVVELIVIDDLLSALVGIEGRYTSIKRVRGKEGHVTFQVDASMDLALQELTKRIFPLCENFLLINQFVESRSQFKNGLVNHGFAAALRALLLVKEVPVRPETTKGSEPAREASVVWVFGDKSLGRSGAAEEAPENHAGESCPVATPIFSLQARVDSGSATHLLKVCSSSTTKELEGRLWDAESVGSEMERYTPLVFSTLMPGNLGMEQSEGGSTRSNPADFLGFQPEAIDHFGEGPGREKRLELAFRDLLEDPGALDVSEDLGEQQGTYINEVLGGTSQMGVQLASREDELNLQGIDCSEEGGRLDWVASNLEEVGKTLGLSSGGQDTESSRVLVATEEVDKGCRGRSMVKQNSGRRGASAMEQRRLQCSITYERDIHSRTSYHAFQPMMGSMQALSTVIQKASANDFAGSAVLNLLQSHAKAMAGDHAVRLLLEKMTQCASSPYLGILERWVYEGVIDDPYGEFFIAENKSLQKESLTQDYDAKYWKHRYSLKDGIPSFLTNAAGIILTTGKYLNVMRECGHNVQVPVSENSKLMSFGSNHHYLDCVKAAYDFASGELLNLIKEKVQSAFCYSIISRNYDLMGKLRSLKHYLLLDQGDFLVHFMDIAQDELAKRLDEVSVEKLQSLLDLALRTTAAAADPCHEDLTCCVERSSLLKRLGTLKDLEISSSVSDSNDLEEPVSITGLETFSLSYKVQWPLSLVISRKALTNYQLIFRFLFHCKHVNRQLCGAWQVHQVLEPNWHVMHDRLQTAKSIDEVIQYHDFFLEKCLKECLLLLPKLLKKVERLKSICLQYAAATQWLISSSIYIPKPETDGYLGLQKSKQWRSRNPAQTLKLTAENATMVTDSILKFEREFNAELQSLGPILSNSSQAEPYLTHLAQLILGVGNDQ</sequence>
<dbReference type="GO" id="GO:0000922">
    <property type="term" value="C:spindle pole"/>
    <property type="evidence" value="ECO:0007669"/>
    <property type="project" value="InterPro"/>
</dbReference>
<dbReference type="GO" id="GO:0051011">
    <property type="term" value="F:microtubule minus-end binding"/>
    <property type="evidence" value="ECO:0007669"/>
    <property type="project" value="TreeGrafter"/>
</dbReference>
<comment type="subcellular location">
    <subcellularLocation>
        <location evidence="5">Cytoplasm</location>
        <location evidence="5">Cytoskeleton</location>
        <location evidence="5">Microtubule organizing center</location>
    </subcellularLocation>
</comment>
<dbReference type="InterPro" id="IPR042241">
    <property type="entry name" value="GCP_C_sf"/>
</dbReference>
<keyword evidence="4 5" id="KW-0206">Cytoskeleton</keyword>
<evidence type="ECO:0000256" key="4">
    <source>
        <dbReference type="ARBA" id="ARBA00023212"/>
    </source>
</evidence>
<dbReference type="Gene3D" id="1.20.120.1900">
    <property type="entry name" value="Gamma-tubulin complex, C-terminal domain"/>
    <property type="match status" value="2"/>
</dbReference>
<dbReference type="Proteomes" id="UP000655225">
    <property type="component" value="Unassembled WGS sequence"/>
</dbReference>
<dbReference type="InterPro" id="IPR040457">
    <property type="entry name" value="GCP_C"/>
</dbReference>
<feature type="domain" description="Gamma tubulin complex component C-terminal" evidence="6">
    <location>
        <begin position="641"/>
        <end position="792"/>
    </location>
</feature>
<dbReference type="PANTHER" id="PTHR19302:SF13">
    <property type="entry name" value="GAMMA-TUBULIN COMPLEX COMPONENT 2"/>
    <property type="match status" value="1"/>
</dbReference>
<dbReference type="InterPro" id="IPR007259">
    <property type="entry name" value="GCP"/>
</dbReference>
<protein>
    <recommendedName>
        <fullName evidence="5">Gamma-tubulin complex component</fullName>
    </recommendedName>
</protein>
<dbReference type="Pfam" id="PF04130">
    <property type="entry name" value="GCP_C_terminal"/>
    <property type="match status" value="2"/>
</dbReference>
<dbReference type="GO" id="GO:0051225">
    <property type="term" value="P:spindle assembly"/>
    <property type="evidence" value="ECO:0007669"/>
    <property type="project" value="TreeGrafter"/>
</dbReference>
<evidence type="ECO:0000256" key="1">
    <source>
        <dbReference type="ARBA" id="ARBA00010337"/>
    </source>
</evidence>
<keyword evidence="3 5" id="KW-0493">Microtubule</keyword>
<dbReference type="Pfam" id="PF17681">
    <property type="entry name" value="GCP_N_terminal"/>
    <property type="match status" value="2"/>
</dbReference>
<evidence type="ECO:0000259" key="6">
    <source>
        <dbReference type="Pfam" id="PF04130"/>
    </source>
</evidence>